<protein>
    <submittedName>
        <fullName evidence="1">Uncharacterized protein</fullName>
    </submittedName>
</protein>
<accession>A0A2Z4UAG8</accession>
<sequence>MFLKKQKKKQQEVTIEENTQIFIEDFKKLVNEGKKESVRSVIKFMANSIQSELLTKCKYNDRNYPEIDYMWAILNSFLLDLSFDFWRKCNIRLKVQNTPIISSVWNHSRMINGLIGLGEINKNPFNGIAFAYNIHAVLIEPLGLVVVDNGNHSVNAAIVYDEGEIIVNTVIDISEVLERYRFDGKKYVSVETNKIVNIENLKNNSEPFTYTFGLLFEMARVLKNAKDENGYVYYDVN</sequence>
<proteinExistence type="predicted"/>
<evidence type="ECO:0000313" key="1">
    <source>
        <dbReference type="EMBL" id="AWY98033.1"/>
    </source>
</evidence>
<keyword evidence="2" id="KW-1185">Reference proteome</keyword>
<dbReference type="EMBL" id="CP030280">
    <property type="protein sequence ID" value="AWY98033.1"/>
    <property type="molecule type" value="Genomic_DNA"/>
</dbReference>
<dbReference type="Pfam" id="PF20457">
    <property type="entry name" value="DUF6710"/>
    <property type="match status" value="1"/>
</dbReference>
<gene>
    <name evidence="1" type="ORF">DQQ01_07630</name>
</gene>
<dbReference type="AlphaFoldDB" id="A0A2Z4UAG8"/>
<dbReference type="Proteomes" id="UP000250003">
    <property type="component" value="Chromosome"/>
</dbReference>
<evidence type="ECO:0000313" key="2">
    <source>
        <dbReference type="Proteomes" id="UP000250003"/>
    </source>
</evidence>
<dbReference type="OrthoDB" id="1777863at2"/>
<organism evidence="1 2">
    <name type="scientific">Blautia argi</name>
    <dbReference type="NCBI Taxonomy" id="1912897"/>
    <lineage>
        <taxon>Bacteria</taxon>
        <taxon>Bacillati</taxon>
        <taxon>Bacillota</taxon>
        <taxon>Clostridia</taxon>
        <taxon>Lachnospirales</taxon>
        <taxon>Lachnospiraceae</taxon>
        <taxon>Blautia</taxon>
    </lineage>
</organism>
<dbReference type="InterPro" id="IPR046556">
    <property type="entry name" value="DUF6710"/>
</dbReference>
<name>A0A2Z4UAG8_9FIRM</name>
<dbReference type="RefSeq" id="WP_111919529.1">
    <property type="nucleotide sequence ID" value="NZ_CP030280.1"/>
</dbReference>
<dbReference type="KEGG" id="blau:DQQ01_07630"/>
<reference evidence="2" key="1">
    <citation type="submission" date="2018-06" db="EMBL/GenBank/DDBJ databases">
        <title>Description of Blautia argi sp. nov., a new anaerobic isolated from dog feces.</title>
        <authorList>
            <person name="Chang Y.-H."/>
            <person name="Paek J."/>
            <person name="Shin Y."/>
        </authorList>
    </citation>
    <scope>NUCLEOTIDE SEQUENCE [LARGE SCALE GENOMIC DNA]</scope>
    <source>
        <strain evidence="2">KCTC 15426</strain>
    </source>
</reference>